<keyword evidence="3" id="KW-1185">Reference proteome</keyword>
<feature type="compositionally biased region" description="Basic and acidic residues" evidence="1">
    <location>
        <begin position="36"/>
        <end position="50"/>
    </location>
</feature>
<dbReference type="Proteomes" id="UP001195483">
    <property type="component" value="Unassembled WGS sequence"/>
</dbReference>
<evidence type="ECO:0000313" key="3">
    <source>
        <dbReference type="Proteomes" id="UP001195483"/>
    </source>
</evidence>
<reference evidence="2" key="3">
    <citation type="submission" date="2023-05" db="EMBL/GenBank/DDBJ databases">
        <authorList>
            <person name="Smith C.H."/>
        </authorList>
    </citation>
    <scope>NUCLEOTIDE SEQUENCE</scope>
    <source>
        <strain evidence="2">CHS0354</strain>
        <tissue evidence="2">Mantle</tissue>
    </source>
</reference>
<evidence type="ECO:0000313" key="2">
    <source>
        <dbReference type="EMBL" id="KAK3592402.1"/>
    </source>
</evidence>
<proteinExistence type="predicted"/>
<accession>A0AAE0SI34</accession>
<reference evidence="2" key="1">
    <citation type="journal article" date="2021" name="Genome Biol. Evol.">
        <title>A High-Quality Reference Genome for a Parasitic Bivalve with Doubly Uniparental Inheritance (Bivalvia: Unionida).</title>
        <authorList>
            <person name="Smith C.H."/>
        </authorList>
    </citation>
    <scope>NUCLEOTIDE SEQUENCE</scope>
    <source>
        <strain evidence="2">CHS0354</strain>
    </source>
</reference>
<name>A0AAE0SI34_9BIVA</name>
<dbReference type="AlphaFoldDB" id="A0AAE0SI34"/>
<sequence>MKITTVSAISVVGVIILPMTTNVCAMPSYKKDSYSKENSYEKAERSEKYPSSRYTGNGGYSGNRGYSGSRRHEKYGGKSFQGGYMEYPAFGYSGYNGFGGYSTIMKEVPGPIYPMYIPETFTALKKNTYNRSGKTSGIVAVAFIILLMKSGAFFQNKDSLFGLSNSERIFG</sequence>
<organism evidence="2 3">
    <name type="scientific">Potamilus streckersoni</name>
    <dbReference type="NCBI Taxonomy" id="2493646"/>
    <lineage>
        <taxon>Eukaryota</taxon>
        <taxon>Metazoa</taxon>
        <taxon>Spiralia</taxon>
        <taxon>Lophotrochozoa</taxon>
        <taxon>Mollusca</taxon>
        <taxon>Bivalvia</taxon>
        <taxon>Autobranchia</taxon>
        <taxon>Heteroconchia</taxon>
        <taxon>Palaeoheterodonta</taxon>
        <taxon>Unionida</taxon>
        <taxon>Unionoidea</taxon>
        <taxon>Unionidae</taxon>
        <taxon>Ambleminae</taxon>
        <taxon>Lampsilini</taxon>
        <taxon>Potamilus</taxon>
    </lineage>
</organism>
<gene>
    <name evidence="2" type="ORF">CHS0354_017731</name>
</gene>
<protein>
    <submittedName>
        <fullName evidence="2">Uncharacterized protein</fullName>
    </submittedName>
</protein>
<feature type="region of interest" description="Disordered" evidence="1">
    <location>
        <begin position="36"/>
        <end position="72"/>
    </location>
</feature>
<evidence type="ECO:0000256" key="1">
    <source>
        <dbReference type="SAM" id="MobiDB-lite"/>
    </source>
</evidence>
<reference evidence="2" key="2">
    <citation type="journal article" date="2021" name="Genome Biol. Evol.">
        <title>Developing a high-quality reference genome for a parasitic bivalve with doubly uniparental inheritance (Bivalvia: Unionida).</title>
        <authorList>
            <person name="Smith C.H."/>
        </authorList>
    </citation>
    <scope>NUCLEOTIDE SEQUENCE</scope>
    <source>
        <strain evidence="2">CHS0354</strain>
        <tissue evidence="2">Mantle</tissue>
    </source>
</reference>
<comment type="caution">
    <text evidence="2">The sequence shown here is derived from an EMBL/GenBank/DDBJ whole genome shotgun (WGS) entry which is preliminary data.</text>
</comment>
<dbReference type="EMBL" id="JAEAOA010001096">
    <property type="protein sequence ID" value="KAK3592402.1"/>
    <property type="molecule type" value="Genomic_DNA"/>
</dbReference>